<gene>
    <name evidence="3" type="ORF">SAMN02745158_03470</name>
</gene>
<protein>
    <submittedName>
        <fullName evidence="3">Uncharacterized protein</fullName>
    </submittedName>
</protein>
<sequence length="345" mass="36976">MKRNRLFVLGCGLLLTVSCVGAGTAGMLVYAGVQEPVQLETPAIEDTKSVAEEQNLESGEGESNTLGEEASPVELPGETEEVLTDMYNENEAVGDASEPVIEEELLEAAVDESQLHLEVNRAFLITLDVSKGEPPYQIYEYNGPDWAFVRGTEILGTPNEPGEYLFTYKVRDANGKSTTGLDLTLVVGEEVGTIPDVKLPSDDGVITLVAGEAFKLPLGVIGGTPPFTYEFHGAPEWMKIEGDYLVGKPDKVYEEFLIGLGVADANNLSGNVCEYTIKVIEKETEKLPDAQDEKKGPNTAETSAHKIDAVQTRDAAPVRTLAATLLAACTGAIAIIKGKRIGDVK</sequence>
<feature type="region of interest" description="Disordered" evidence="1">
    <location>
        <begin position="49"/>
        <end position="76"/>
    </location>
</feature>
<keyword evidence="2" id="KW-0732">Signal</keyword>
<dbReference type="RefSeq" id="WP_139249504.1">
    <property type="nucleotide sequence ID" value="NZ_FQVI01000024.1"/>
</dbReference>
<accession>A0A1M5B4M3</accession>
<proteinExistence type="predicted"/>
<evidence type="ECO:0000256" key="1">
    <source>
        <dbReference type="SAM" id="MobiDB-lite"/>
    </source>
</evidence>
<dbReference type="Proteomes" id="UP000184245">
    <property type="component" value="Unassembled WGS sequence"/>
</dbReference>
<reference evidence="3 4" key="1">
    <citation type="submission" date="2016-11" db="EMBL/GenBank/DDBJ databases">
        <authorList>
            <person name="Jaros S."/>
            <person name="Januszkiewicz K."/>
            <person name="Wedrychowicz H."/>
        </authorList>
    </citation>
    <scope>NUCLEOTIDE SEQUENCE [LARGE SCALE GENOMIC DNA]</scope>
    <source>
        <strain evidence="3 4">DSM 17459</strain>
    </source>
</reference>
<evidence type="ECO:0000313" key="3">
    <source>
        <dbReference type="EMBL" id="SHF37390.1"/>
    </source>
</evidence>
<feature type="signal peptide" evidence="2">
    <location>
        <begin position="1"/>
        <end position="22"/>
    </location>
</feature>
<dbReference type="EMBL" id="FQVI01000024">
    <property type="protein sequence ID" value="SHF37390.1"/>
    <property type="molecule type" value="Genomic_DNA"/>
</dbReference>
<name>A0A1M5B4M3_9CLOT</name>
<evidence type="ECO:0000256" key="2">
    <source>
        <dbReference type="SAM" id="SignalP"/>
    </source>
</evidence>
<dbReference type="AlphaFoldDB" id="A0A1M5B4M3"/>
<dbReference type="STRING" id="1122155.SAMN02745158_03470"/>
<dbReference type="Gene3D" id="2.60.40.10">
    <property type="entry name" value="Immunoglobulins"/>
    <property type="match status" value="1"/>
</dbReference>
<dbReference type="InterPro" id="IPR013783">
    <property type="entry name" value="Ig-like_fold"/>
</dbReference>
<evidence type="ECO:0000313" key="4">
    <source>
        <dbReference type="Proteomes" id="UP000184245"/>
    </source>
</evidence>
<dbReference type="OrthoDB" id="1776083at2"/>
<feature type="chain" id="PRO_5012996800" evidence="2">
    <location>
        <begin position="23"/>
        <end position="345"/>
    </location>
</feature>
<keyword evidence="4" id="KW-1185">Reference proteome</keyword>
<organism evidence="3 4">
    <name type="scientific">Lactonifactor longoviformis DSM 17459</name>
    <dbReference type="NCBI Taxonomy" id="1122155"/>
    <lineage>
        <taxon>Bacteria</taxon>
        <taxon>Bacillati</taxon>
        <taxon>Bacillota</taxon>
        <taxon>Clostridia</taxon>
        <taxon>Eubacteriales</taxon>
        <taxon>Clostridiaceae</taxon>
        <taxon>Lactonifactor</taxon>
    </lineage>
</organism>
<feature type="region of interest" description="Disordered" evidence="1">
    <location>
        <begin position="288"/>
        <end position="308"/>
    </location>
</feature>
<dbReference type="PROSITE" id="PS51257">
    <property type="entry name" value="PROKAR_LIPOPROTEIN"/>
    <property type="match status" value="1"/>
</dbReference>